<dbReference type="EMBL" id="CP133548">
    <property type="protein sequence ID" value="WMS86835.1"/>
    <property type="molecule type" value="Genomic_DNA"/>
</dbReference>
<organism evidence="2 3">
    <name type="scientific">Pleionea litopenaei</name>
    <dbReference type="NCBI Taxonomy" id="3070815"/>
    <lineage>
        <taxon>Bacteria</taxon>
        <taxon>Pseudomonadati</taxon>
        <taxon>Pseudomonadota</taxon>
        <taxon>Gammaproteobacteria</taxon>
        <taxon>Oceanospirillales</taxon>
        <taxon>Pleioneaceae</taxon>
        <taxon>Pleionea</taxon>
    </lineage>
</organism>
<evidence type="ECO:0000256" key="1">
    <source>
        <dbReference type="SAM" id="MobiDB-lite"/>
    </source>
</evidence>
<evidence type="ECO:0000313" key="3">
    <source>
        <dbReference type="Proteomes" id="UP001239782"/>
    </source>
</evidence>
<feature type="compositionally biased region" description="Basic and acidic residues" evidence="1">
    <location>
        <begin position="15"/>
        <end position="25"/>
    </location>
</feature>
<dbReference type="Proteomes" id="UP001239782">
    <property type="component" value="Chromosome"/>
</dbReference>
<reference evidence="2 3" key="1">
    <citation type="submission" date="2023-08" db="EMBL/GenBank/DDBJ databases">
        <title>Pleionea litopenaei sp. nov., isolated from stomach of juvenile Litopenaeus vannamei.</title>
        <authorList>
            <person name="Rho A.M."/>
            <person name="Hwang C.Y."/>
        </authorList>
    </citation>
    <scope>NUCLEOTIDE SEQUENCE [LARGE SCALE GENOMIC DNA]</scope>
    <source>
        <strain evidence="2 3">HL-JVS1</strain>
    </source>
</reference>
<protein>
    <submittedName>
        <fullName evidence="2">Uncharacterized protein</fullName>
    </submittedName>
</protein>
<dbReference type="RefSeq" id="WP_309201980.1">
    <property type="nucleotide sequence ID" value="NZ_CP133548.1"/>
</dbReference>
<proteinExistence type="predicted"/>
<dbReference type="KEGG" id="plei:Q9312_16565"/>
<gene>
    <name evidence="2" type="ORF">Q9312_16565</name>
</gene>
<dbReference type="AlphaFoldDB" id="A0AA51RSL7"/>
<sequence>MKTRVKGSTSSDWSAAEHRKYDDGPLGRGTWMCRVFPPVTDRCENQKTDKPANFLSTERWAFFVCGSGKDE</sequence>
<feature type="region of interest" description="Disordered" evidence="1">
    <location>
        <begin position="1"/>
        <end position="27"/>
    </location>
</feature>
<feature type="compositionally biased region" description="Polar residues" evidence="1">
    <location>
        <begin position="1"/>
        <end position="13"/>
    </location>
</feature>
<evidence type="ECO:0000313" key="2">
    <source>
        <dbReference type="EMBL" id="WMS86835.1"/>
    </source>
</evidence>
<name>A0AA51RSL7_9GAMM</name>
<accession>A0AA51RSL7</accession>
<keyword evidence="3" id="KW-1185">Reference proteome</keyword>